<evidence type="ECO:0000313" key="2">
    <source>
        <dbReference type="EMBL" id="HIY96079.1"/>
    </source>
</evidence>
<dbReference type="PROSITE" id="PS51257">
    <property type="entry name" value="PROKAR_LIPOPROTEIN"/>
    <property type="match status" value="1"/>
</dbReference>
<proteinExistence type="predicted"/>
<dbReference type="Proteomes" id="UP000886750">
    <property type="component" value="Unassembled WGS sequence"/>
</dbReference>
<reference evidence="2" key="1">
    <citation type="journal article" date="2021" name="PeerJ">
        <title>Extensive microbial diversity within the chicken gut microbiome revealed by metagenomics and culture.</title>
        <authorList>
            <person name="Gilroy R."/>
            <person name="Ravi A."/>
            <person name="Getino M."/>
            <person name="Pursley I."/>
            <person name="Horton D.L."/>
            <person name="Alikhan N.F."/>
            <person name="Baker D."/>
            <person name="Gharbi K."/>
            <person name="Hall N."/>
            <person name="Watson M."/>
            <person name="Adriaenssens E.M."/>
            <person name="Foster-Nyarko E."/>
            <person name="Jarju S."/>
            <person name="Secka A."/>
            <person name="Antonio M."/>
            <person name="Oren A."/>
            <person name="Chaudhuri R.R."/>
            <person name="La Ragione R."/>
            <person name="Hildebrand F."/>
            <person name="Pallen M.J."/>
        </authorList>
    </citation>
    <scope>NUCLEOTIDE SEQUENCE</scope>
    <source>
        <strain evidence="2">1345</strain>
    </source>
</reference>
<dbReference type="SUPFAM" id="SSF48208">
    <property type="entry name" value="Six-hairpin glycosidases"/>
    <property type="match status" value="1"/>
</dbReference>
<organism evidence="2 3">
    <name type="scientific">Candidatus Borkfalkia excrementigallinarum</name>
    <dbReference type="NCBI Taxonomy" id="2838506"/>
    <lineage>
        <taxon>Bacteria</taxon>
        <taxon>Bacillati</taxon>
        <taxon>Bacillota</taxon>
        <taxon>Clostridia</taxon>
        <taxon>Christensenellales</taxon>
        <taxon>Christensenellaceae</taxon>
        <taxon>Candidatus Borkfalkia</taxon>
    </lineage>
</organism>
<feature type="signal peptide" evidence="1">
    <location>
        <begin position="1"/>
        <end position="22"/>
    </location>
</feature>
<evidence type="ECO:0000313" key="3">
    <source>
        <dbReference type="Proteomes" id="UP000886750"/>
    </source>
</evidence>
<dbReference type="EMBL" id="DXCQ01000002">
    <property type="protein sequence ID" value="HIY96079.1"/>
    <property type="molecule type" value="Genomic_DNA"/>
</dbReference>
<dbReference type="Gene3D" id="1.50.10.10">
    <property type="match status" value="1"/>
</dbReference>
<reference evidence="2" key="2">
    <citation type="submission" date="2021-04" db="EMBL/GenBank/DDBJ databases">
        <authorList>
            <person name="Gilroy R."/>
        </authorList>
    </citation>
    <scope>NUCLEOTIDE SEQUENCE</scope>
    <source>
        <strain evidence="2">1345</strain>
    </source>
</reference>
<dbReference type="AlphaFoldDB" id="A0A9D1ZUL6"/>
<accession>A0A9D1ZUL6</accession>
<dbReference type="InterPro" id="IPR012341">
    <property type="entry name" value="6hp_glycosidase-like_sf"/>
</dbReference>
<dbReference type="InterPro" id="IPR008928">
    <property type="entry name" value="6-hairpin_glycosidase_sf"/>
</dbReference>
<name>A0A9D1ZUL6_9FIRM</name>
<comment type="caution">
    <text evidence="2">The sequence shown here is derived from an EMBL/GenBank/DDBJ whole genome shotgun (WGS) entry which is preliminary data.</text>
</comment>
<evidence type="ECO:0000256" key="1">
    <source>
        <dbReference type="SAM" id="SignalP"/>
    </source>
</evidence>
<dbReference type="GO" id="GO:0005975">
    <property type="term" value="P:carbohydrate metabolic process"/>
    <property type="evidence" value="ECO:0007669"/>
    <property type="project" value="InterPro"/>
</dbReference>
<keyword evidence="1" id="KW-0732">Signal</keyword>
<sequence length="803" mass="89701">MKRFAKAVSAAVCTTLLFGAAACSPGESGEVYEPYDYTAKHLSIDNVLRFYSSDNRLDAFMNEYFERHMRYDEDMRIHTFPVGGGQPVWKEWESMIGSFWDASPANLGDYYATNRWIRDWLALDYMSVQDRQGYISTSTGVTTDDWGQGWSFPSYQHSRGGSYGEEFASDTAGWTGEGDTIVSFATGGADGDPQSSGEEGYLKAETSVSSDEIVILSPEIFEGAGMNAFYSPFLHFSWSFDILEGSAEDIDDLYVYFQTADDRTWTDDKCVRYSQYATVTNSFAASENTPQGTFLNMFLNEKWGRDSVNENKITRLKFVLKTKEDTKIRAAVYFNFIRADFDDRMSDNCGQYISAAKHYLSYTQDAEFLKQILPTARRAMQFYLTCLDGEENGIISNAYLVGHFNSGTAGVGVGIGDGFWDAISFPNTNLYSNLSYHQALVGMLYLEEMAEAYGVETEEVSVLGKDMKTEVVYRETTETLRQKLELCEQTMRETFWDDELGRFFAGYYDTEDGSGVTAQKMDYGFLMFNLQMIADGIATDEQAEQIMSWVAGERTIAGDDSTGEDIYKYLFAPRFTTKHNATDSTWAVGQASYWEVGVRDGGAVMQTSYYDLVARSRVRGADDAFARLQGIRDFYYAVRAAGGTGQDFYRVYFNELGIGMQGNYDADGDGVADGDSEGPVGIDCEFLEAALLFVSVPDAFFGIEPLSDGTLCVSPNMPSDLDYWRMENLLFGGVAYDLSIGKYFVQVSNVSESSSLTFRAELVKPSFAFEVRCNGELVSYTEENGRIVVSVPFGNCKIEIIGV</sequence>
<feature type="chain" id="PRO_5038629045" evidence="1">
    <location>
        <begin position="23"/>
        <end position="803"/>
    </location>
</feature>
<gene>
    <name evidence="2" type="ORF">H9729_00145</name>
</gene>
<protein>
    <submittedName>
        <fullName evidence="2">Uncharacterized protein</fullName>
    </submittedName>
</protein>